<comment type="subunit">
    <text evidence="4 15">Homodimer.</text>
</comment>
<evidence type="ECO:0000256" key="14">
    <source>
        <dbReference type="ARBA" id="ARBA00022884"/>
    </source>
</evidence>
<dbReference type="SMART" id="SM00535">
    <property type="entry name" value="RIBOc"/>
    <property type="match status" value="1"/>
</dbReference>
<dbReference type="GO" id="GO:0010468">
    <property type="term" value="P:regulation of gene expression"/>
    <property type="evidence" value="ECO:0007669"/>
    <property type="project" value="TreeGrafter"/>
</dbReference>
<keyword evidence="13 15" id="KW-0460">Magnesium</keyword>
<comment type="cofactor">
    <cofactor evidence="15">
        <name>Mg(2+)</name>
        <dbReference type="ChEBI" id="CHEBI:18420"/>
    </cofactor>
</comment>
<dbReference type="STRING" id="39841.SAMN05660836_00783"/>
<dbReference type="GO" id="GO:0005737">
    <property type="term" value="C:cytoplasm"/>
    <property type="evidence" value="ECO:0007669"/>
    <property type="project" value="UniProtKB-SubCell"/>
</dbReference>
<keyword evidence="6 15" id="KW-0698">rRNA processing</keyword>
<feature type="active site" evidence="15">
    <location>
        <position position="51"/>
    </location>
</feature>
<dbReference type="GO" id="GO:0006364">
    <property type="term" value="P:rRNA processing"/>
    <property type="evidence" value="ECO:0007669"/>
    <property type="project" value="UniProtKB-UniRule"/>
</dbReference>
<evidence type="ECO:0000256" key="11">
    <source>
        <dbReference type="ARBA" id="ARBA00022759"/>
    </source>
</evidence>
<evidence type="ECO:0000313" key="18">
    <source>
        <dbReference type="EMBL" id="SFM59974.1"/>
    </source>
</evidence>
<dbReference type="FunFam" id="1.10.1520.10:FF:000001">
    <property type="entry name" value="Ribonuclease 3"/>
    <property type="match status" value="1"/>
</dbReference>
<comment type="function">
    <text evidence="15">Digests double-stranded RNA. Involved in the processing of primary rRNA transcript to yield the immediate precursors to the large and small rRNAs (23S and 16S). Processes some mRNAs, and tRNAs when they are encoded in the rRNA operon. Processes pre-crRNA and tracrRNA of type II CRISPR loci if present in the organism.</text>
</comment>
<keyword evidence="14 15" id="KW-0694">RNA-binding</keyword>
<evidence type="ECO:0000256" key="3">
    <source>
        <dbReference type="ARBA" id="ARBA00010183"/>
    </source>
</evidence>
<dbReference type="InterPro" id="IPR014720">
    <property type="entry name" value="dsRBD_dom"/>
</dbReference>
<dbReference type="GO" id="GO:0046872">
    <property type="term" value="F:metal ion binding"/>
    <property type="evidence" value="ECO:0007669"/>
    <property type="project" value="UniProtKB-KW"/>
</dbReference>
<dbReference type="PROSITE" id="PS50142">
    <property type="entry name" value="RNASE_3_2"/>
    <property type="match status" value="1"/>
</dbReference>
<dbReference type="PROSITE" id="PS00517">
    <property type="entry name" value="RNASE_3_1"/>
    <property type="match status" value="1"/>
</dbReference>
<dbReference type="GO" id="GO:0019843">
    <property type="term" value="F:rRNA binding"/>
    <property type="evidence" value="ECO:0007669"/>
    <property type="project" value="UniProtKB-KW"/>
</dbReference>
<keyword evidence="11 15" id="KW-0255">Endonuclease</keyword>
<dbReference type="AlphaFoldDB" id="A0A1I4S6Q7"/>
<dbReference type="EMBL" id="FOUU01000002">
    <property type="protein sequence ID" value="SFM59974.1"/>
    <property type="molecule type" value="Genomic_DNA"/>
</dbReference>
<keyword evidence="5 15" id="KW-0963">Cytoplasm</keyword>
<evidence type="ECO:0000256" key="9">
    <source>
        <dbReference type="ARBA" id="ARBA00022722"/>
    </source>
</evidence>
<gene>
    <name evidence="15" type="primary">rnc</name>
    <name evidence="18" type="ORF">SAMN05660836_00783</name>
</gene>
<keyword evidence="12 15" id="KW-0378">Hydrolase</keyword>
<dbReference type="PANTHER" id="PTHR11207">
    <property type="entry name" value="RIBONUCLEASE III"/>
    <property type="match status" value="1"/>
</dbReference>
<organism evidence="18 19">
    <name type="scientific">Thermodesulforhabdus norvegica</name>
    <dbReference type="NCBI Taxonomy" id="39841"/>
    <lineage>
        <taxon>Bacteria</taxon>
        <taxon>Pseudomonadati</taxon>
        <taxon>Thermodesulfobacteriota</taxon>
        <taxon>Syntrophobacteria</taxon>
        <taxon>Syntrophobacterales</taxon>
        <taxon>Thermodesulforhabdaceae</taxon>
        <taxon>Thermodesulforhabdus</taxon>
    </lineage>
</organism>
<dbReference type="GO" id="GO:0042802">
    <property type="term" value="F:identical protein binding"/>
    <property type="evidence" value="ECO:0007669"/>
    <property type="project" value="UniProtKB-ARBA"/>
</dbReference>
<feature type="active site" evidence="15">
    <location>
        <position position="123"/>
    </location>
</feature>
<evidence type="ECO:0000259" key="16">
    <source>
        <dbReference type="PROSITE" id="PS50137"/>
    </source>
</evidence>
<proteinExistence type="inferred from homology"/>
<feature type="binding site" evidence="15">
    <location>
        <position position="47"/>
    </location>
    <ligand>
        <name>Mg(2+)</name>
        <dbReference type="ChEBI" id="CHEBI:18420"/>
    </ligand>
</feature>
<evidence type="ECO:0000256" key="7">
    <source>
        <dbReference type="ARBA" id="ARBA00022664"/>
    </source>
</evidence>
<dbReference type="Gene3D" id="1.10.1520.10">
    <property type="entry name" value="Ribonuclease III domain"/>
    <property type="match status" value="1"/>
</dbReference>
<evidence type="ECO:0000256" key="4">
    <source>
        <dbReference type="ARBA" id="ARBA00011738"/>
    </source>
</evidence>
<reference evidence="18 19" key="1">
    <citation type="submission" date="2016-10" db="EMBL/GenBank/DDBJ databases">
        <authorList>
            <person name="de Groot N.N."/>
        </authorList>
    </citation>
    <scope>NUCLEOTIDE SEQUENCE [LARGE SCALE GENOMIC DNA]</scope>
    <source>
        <strain evidence="18 19">DSM 9990</strain>
    </source>
</reference>
<dbReference type="Gene3D" id="3.30.160.20">
    <property type="match status" value="1"/>
</dbReference>
<dbReference type="NCBIfam" id="TIGR02191">
    <property type="entry name" value="RNaseIII"/>
    <property type="match status" value="1"/>
</dbReference>
<comment type="similarity">
    <text evidence="3">Belongs to the ribonuclease III family.</text>
</comment>
<evidence type="ECO:0000313" key="19">
    <source>
        <dbReference type="Proteomes" id="UP000199611"/>
    </source>
</evidence>
<accession>A0A1I4S6Q7</accession>
<dbReference type="GO" id="GO:0006397">
    <property type="term" value="P:mRNA processing"/>
    <property type="evidence" value="ECO:0007669"/>
    <property type="project" value="UniProtKB-UniRule"/>
</dbReference>
<dbReference type="Proteomes" id="UP000199611">
    <property type="component" value="Unassembled WGS sequence"/>
</dbReference>
<sequence>MSTRRELEEILGYNFKNPELLEQALTHRSYAYEHNLDPKNSDNERLEFLGDAVLGLAMSHLLWHRYPHYSEGELSRLRSAVVNETELAHIARKLNVGRFLLLGKGEENTGGREKPSILADAVEAVLGAIYLDGGWESVLKVVEEHFVPLLEAFSAEDPLAEIDKDYKTKLQEWAQAQFKKTPVYRLDREEGPDHDKTFYVSVLIDTEVVGRGRGRSKKEAQQRAAQVAYKRLVQSAEASIGGNK</sequence>
<dbReference type="CDD" id="cd00593">
    <property type="entry name" value="RIBOc"/>
    <property type="match status" value="1"/>
</dbReference>
<keyword evidence="7 15" id="KW-0507">mRNA processing</keyword>
<evidence type="ECO:0000256" key="6">
    <source>
        <dbReference type="ARBA" id="ARBA00022552"/>
    </source>
</evidence>
<dbReference type="GO" id="GO:0003725">
    <property type="term" value="F:double-stranded RNA binding"/>
    <property type="evidence" value="ECO:0007669"/>
    <property type="project" value="TreeGrafter"/>
</dbReference>
<dbReference type="HAMAP" id="MF_00104">
    <property type="entry name" value="RNase_III"/>
    <property type="match status" value="1"/>
</dbReference>
<dbReference type="Pfam" id="PF00035">
    <property type="entry name" value="dsrm"/>
    <property type="match status" value="1"/>
</dbReference>
<dbReference type="InterPro" id="IPR000999">
    <property type="entry name" value="RNase_III_dom"/>
</dbReference>
<keyword evidence="19" id="KW-1185">Reference proteome</keyword>
<dbReference type="GO" id="GO:0008033">
    <property type="term" value="P:tRNA processing"/>
    <property type="evidence" value="ECO:0007669"/>
    <property type="project" value="UniProtKB-KW"/>
</dbReference>
<evidence type="ECO:0000256" key="5">
    <source>
        <dbReference type="ARBA" id="ARBA00022490"/>
    </source>
</evidence>
<evidence type="ECO:0000256" key="2">
    <source>
        <dbReference type="ARBA" id="ARBA00004496"/>
    </source>
</evidence>
<dbReference type="SUPFAM" id="SSF54768">
    <property type="entry name" value="dsRNA-binding domain-like"/>
    <property type="match status" value="1"/>
</dbReference>
<feature type="binding site" evidence="15">
    <location>
        <position position="120"/>
    </location>
    <ligand>
        <name>Mg(2+)</name>
        <dbReference type="ChEBI" id="CHEBI:18420"/>
    </ligand>
</feature>
<dbReference type="RefSeq" id="WP_093393638.1">
    <property type="nucleotide sequence ID" value="NZ_FOUU01000002.1"/>
</dbReference>
<keyword evidence="8 15" id="KW-0819">tRNA processing</keyword>
<dbReference type="InterPro" id="IPR011907">
    <property type="entry name" value="RNase_III"/>
</dbReference>
<dbReference type="PROSITE" id="PS50137">
    <property type="entry name" value="DS_RBD"/>
    <property type="match status" value="1"/>
</dbReference>
<comment type="subcellular location">
    <subcellularLocation>
        <location evidence="2 15">Cytoplasm</location>
    </subcellularLocation>
</comment>
<comment type="catalytic activity">
    <reaction evidence="1 15">
        <text>Endonucleolytic cleavage to 5'-phosphomonoester.</text>
        <dbReference type="EC" id="3.1.26.3"/>
    </reaction>
</comment>
<keyword evidence="10 15" id="KW-0479">Metal-binding</keyword>
<feature type="domain" description="DRBM" evidence="16">
    <location>
        <begin position="165"/>
        <end position="234"/>
    </location>
</feature>
<dbReference type="CDD" id="cd10845">
    <property type="entry name" value="DSRM_RNAse_III_family"/>
    <property type="match status" value="1"/>
</dbReference>
<evidence type="ECO:0000256" key="8">
    <source>
        <dbReference type="ARBA" id="ARBA00022694"/>
    </source>
</evidence>
<dbReference type="FunFam" id="3.30.160.20:FF:000003">
    <property type="entry name" value="Ribonuclease 3"/>
    <property type="match status" value="1"/>
</dbReference>
<keyword evidence="9 15" id="KW-0540">Nuclease</keyword>
<dbReference type="EC" id="3.1.26.3" evidence="15"/>
<evidence type="ECO:0000256" key="15">
    <source>
        <dbReference type="HAMAP-Rule" id="MF_00104"/>
    </source>
</evidence>
<evidence type="ECO:0000259" key="17">
    <source>
        <dbReference type="PROSITE" id="PS50142"/>
    </source>
</evidence>
<keyword evidence="15" id="KW-0699">rRNA-binding</keyword>
<dbReference type="SUPFAM" id="SSF69065">
    <property type="entry name" value="RNase III domain-like"/>
    <property type="match status" value="1"/>
</dbReference>
<dbReference type="PANTHER" id="PTHR11207:SF0">
    <property type="entry name" value="RIBONUCLEASE 3"/>
    <property type="match status" value="1"/>
</dbReference>
<feature type="domain" description="RNase III" evidence="17">
    <location>
        <begin position="4"/>
        <end position="134"/>
    </location>
</feature>
<name>A0A1I4S6Q7_9BACT</name>
<evidence type="ECO:0000256" key="1">
    <source>
        <dbReference type="ARBA" id="ARBA00000109"/>
    </source>
</evidence>
<evidence type="ECO:0000256" key="10">
    <source>
        <dbReference type="ARBA" id="ARBA00022723"/>
    </source>
</evidence>
<protein>
    <recommendedName>
        <fullName evidence="15">Ribonuclease 3</fullName>
        <ecNumber evidence="15">3.1.26.3</ecNumber>
    </recommendedName>
    <alternativeName>
        <fullName evidence="15">Ribonuclease III</fullName>
        <shortName evidence="15">RNase III</shortName>
    </alternativeName>
</protein>
<evidence type="ECO:0000256" key="12">
    <source>
        <dbReference type="ARBA" id="ARBA00022801"/>
    </source>
</evidence>
<dbReference type="SMART" id="SM00358">
    <property type="entry name" value="DSRM"/>
    <property type="match status" value="1"/>
</dbReference>
<dbReference type="InterPro" id="IPR036389">
    <property type="entry name" value="RNase_III_sf"/>
</dbReference>
<dbReference type="OrthoDB" id="9805026at2"/>
<dbReference type="Pfam" id="PF14622">
    <property type="entry name" value="Ribonucleas_3_3"/>
    <property type="match status" value="1"/>
</dbReference>
<dbReference type="GO" id="GO:0004525">
    <property type="term" value="F:ribonuclease III activity"/>
    <property type="evidence" value="ECO:0007669"/>
    <property type="project" value="UniProtKB-UniRule"/>
</dbReference>
<feature type="binding site" evidence="15">
    <location>
        <position position="123"/>
    </location>
    <ligand>
        <name>Mg(2+)</name>
        <dbReference type="ChEBI" id="CHEBI:18420"/>
    </ligand>
</feature>
<evidence type="ECO:0000256" key="13">
    <source>
        <dbReference type="ARBA" id="ARBA00022842"/>
    </source>
</evidence>